<proteinExistence type="predicted"/>
<dbReference type="Gene3D" id="3.40.1110.10">
    <property type="entry name" value="Calcium-transporting ATPase, cytoplasmic domain N"/>
    <property type="match status" value="1"/>
</dbReference>
<keyword evidence="2" id="KW-1185">Reference proteome</keyword>
<evidence type="ECO:0000313" key="1">
    <source>
        <dbReference type="EMBL" id="KIM81636.1"/>
    </source>
</evidence>
<dbReference type="GO" id="GO:0032456">
    <property type="term" value="P:endocytic recycling"/>
    <property type="evidence" value="ECO:0007669"/>
    <property type="project" value="TreeGrafter"/>
</dbReference>
<dbReference type="GO" id="GO:0005802">
    <property type="term" value="C:trans-Golgi network"/>
    <property type="evidence" value="ECO:0007669"/>
    <property type="project" value="TreeGrafter"/>
</dbReference>
<organism evidence="1 2">
    <name type="scientific">Piloderma croceum (strain F 1598)</name>
    <dbReference type="NCBI Taxonomy" id="765440"/>
    <lineage>
        <taxon>Eukaryota</taxon>
        <taxon>Fungi</taxon>
        <taxon>Dikarya</taxon>
        <taxon>Basidiomycota</taxon>
        <taxon>Agaricomycotina</taxon>
        <taxon>Agaricomycetes</taxon>
        <taxon>Agaricomycetidae</taxon>
        <taxon>Atheliales</taxon>
        <taxon>Atheliaceae</taxon>
        <taxon>Piloderma</taxon>
    </lineage>
</organism>
<dbReference type="Proteomes" id="UP000054166">
    <property type="component" value="Unassembled WGS sequence"/>
</dbReference>
<name>A0A0C3FR86_PILCF</name>
<dbReference type="GO" id="GO:0000166">
    <property type="term" value="F:nucleotide binding"/>
    <property type="evidence" value="ECO:0007669"/>
    <property type="project" value="InterPro"/>
</dbReference>
<dbReference type="Gene3D" id="1.20.1110.10">
    <property type="entry name" value="Calcium-transporting ATPase, transmembrane domain"/>
    <property type="match status" value="1"/>
</dbReference>
<dbReference type="InterPro" id="IPR023299">
    <property type="entry name" value="ATPase_P-typ_cyto_dom_N"/>
</dbReference>
<dbReference type="AlphaFoldDB" id="A0A0C3FR86"/>
<dbReference type="GO" id="GO:0045332">
    <property type="term" value="P:phospholipid translocation"/>
    <property type="evidence" value="ECO:0007669"/>
    <property type="project" value="TreeGrafter"/>
</dbReference>
<evidence type="ECO:0000313" key="2">
    <source>
        <dbReference type="Proteomes" id="UP000054166"/>
    </source>
</evidence>
<dbReference type="PANTHER" id="PTHR24092:SF150">
    <property type="entry name" value="PHOSPHOLIPID-TRANSPORTING ATPASE"/>
    <property type="match status" value="1"/>
</dbReference>
<dbReference type="GO" id="GO:0140326">
    <property type="term" value="F:ATPase-coupled intramembrane lipid transporter activity"/>
    <property type="evidence" value="ECO:0007669"/>
    <property type="project" value="TreeGrafter"/>
</dbReference>
<dbReference type="Gene3D" id="3.40.50.1000">
    <property type="entry name" value="HAD superfamily/HAD-like"/>
    <property type="match status" value="1"/>
</dbReference>
<dbReference type="GO" id="GO:0006892">
    <property type="term" value="P:post-Golgi vesicle-mediated transport"/>
    <property type="evidence" value="ECO:0007669"/>
    <property type="project" value="TreeGrafter"/>
</dbReference>
<protein>
    <submittedName>
        <fullName evidence="1">Uncharacterized protein</fullName>
    </submittedName>
</protein>
<gene>
    <name evidence="1" type="ORF">PILCRDRAFT_821404</name>
</gene>
<reference evidence="1 2" key="1">
    <citation type="submission" date="2014-04" db="EMBL/GenBank/DDBJ databases">
        <authorList>
            <consortium name="DOE Joint Genome Institute"/>
            <person name="Kuo A."/>
            <person name="Tarkka M."/>
            <person name="Buscot F."/>
            <person name="Kohler A."/>
            <person name="Nagy L.G."/>
            <person name="Floudas D."/>
            <person name="Copeland A."/>
            <person name="Barry K.W."/>
            <person name="Cichocki N."/>
            <person name="Veneault-Fourrey C."/>
            <person name="LaButti K."/>
            <person name="Lindquist E.A."/>
            <person name="Lipzen A."/>
            <person name="Lundell T."/>
            <person name="Morin E."/>
            <person name="Murat C."/>
            <person name="Sun H."/>
            <person name="Tunlid A."/>
            <person name="Henrissat B."/>
            <person name="Grigoriev I.V."/>
            <person name="Hibbett D.S."/>
            <person name="Martin F."/>
            <person name="Nordberg H.P."/>
            <person name="Cantor M.N."/>
            <person name="Hua S.X."/>
        </authorList>
    </citation>
    <scope>NUCLEOTIDE SEQUENCE [LARGE SCALE GENOMIC DNA]</scope>
    <source>
        <strain evidence="1 2">F 1598</strain>
    </source>
</reference>
<dbReference type="HOGENOM" id="CLU_2705714_0_0_1"/>
<dbReference type="STRING" id="765440.A0A0C3FR86"/>
<reference evidence="2" key="2">
    <citation type="submission" date="2015-01" db="EMBL/GenBank/DDBJ databases">
        <title>Evolutionary Origins and Diversification of the Mycorrhizal Mutualists.</title>
        <authorList>
            <consortium name="DOE Joint Genome Institute"/>
            <consortium name="Mycorrhizal Genomics Consortium"/>
            <person name="Kohler A."/>
            <person name="Kuo A."/>
            <person name="Nagy L.G."/>
            <person name="Floudas D."/>
            <person name="Copeland A."/>
            <person name="Barry K.W."/>
            <person name="Cichocki N."/>
            <person name="Veneault-Fourrey C."/>
            <person name="LaButti K."/>
            <person name="Lindquist E.A."/>
            <person name="Lipzen A."/>
            <person name="Lundell T."/>
            <person name="Morin E."/>
            <person name="Murat C."/>
            <person name="Riley R."/>
            <person name="Ohm R."/>
            <person name="Sun H."/>
            <person name="Tunlid A."/>
            <person name="Henrissat B."/>
            <person name="Grigoriev I.V."/>
            <person name="Hibbett D.S."/>
            <person name="Martin F."/>
        </authorList>
    </citation>
    <scope>NUCLEOTIDE SEQUENCE [LARGE SCALE GENOMIC DNA]</scope>
    <source>
        <strain evidence="2">F 1598</strain>
    </source>
</reference>
<dbReference type="EMBL" id="KN832998">
    <property type="protein sequence ID" value="KIM81636.1"/>
    <property type="molecule type" value="Genomic_DNA"/>
</dbReference>
<accession>A0A0C3FR86</accession>
<sequence length="73" mass="8333">MYYARTDTPALCRTSSLVEELGQIEYVLSDKTGMLTSNEMVFRCCSVAGMCIWTRWMRIGRGGRNWVANSQTE</sequence>
<dbReference type="InParanoid" id="A0A0C3FR86"/>
<dbReference type="GO" id="GO:0005886">
    <property type="term" value="C:plasma membrane"/>
    <property type="evidence" value="ECO:0007669"/>
    <property type="project" value="TreeGrafter"/>
</dbReference>
<dbReference type="InterPro" id="IPR023214">
    <property type="entry name" value="HAD_sf"/>
</dbReference>
<dbReference type="PANTHER" id="PTHR24092">
    <property type="entry name" value="PROBABLE PHOSPHOLIPID-TRANSPORTING ATPASE"/>
    <property type="match status" value="1"/>
</dbReference>